<evidence type="ECO:0000313" key="4">
    <source>
        <dbReference type="Proteomes" id="UP000178344"/>
    </source>
</evidence>
<keyword evidence="1" id="KW-1133">Transmembrane helix</keyword>
<organism evidence="3 4">
    <name type="scientific">Candidatus Kaiserbacteria bacterium RIFCSPHIGHO2_01_FULL_49_13</name>
    <dbReference type="NCBI Taxonomy" id="1798477"/>
    <lineage>
        <taxon>Bacteria</taxon>
        <taxon>Candidatus Kaiseribacteriota</taxon>
    </lineage>
</organism>
<accession>A0A1F6CDZ2</accession>
<dbReference type="Pfam" id="PF13200">
    <property type="entry name" value="DUF4015"/>
    <property type="match status" value="2"/>
</dbReference>
<sequence>MRRSHLRKRYAPHVTWSAIGAVSVVIAYFGIPALIPTMYTASGTPPQENEMVEKGPPPMLHVATPNPMRGIYMSQCVVGTASFRENLVELVRTTDLNTLVVDIRDYTGKISFPTDNPLLKDFVSENCGAKDMKEFIETLHKENIYVIGRITTFQNPYYTSLHPEEAVQKVGGGVWKDYKGLSFVDIGAKPYWDTVVELGKVAHDEIGFDELNFDYIRFPSDGPMKEADYSWSKGKSKPEALEEFYKYLTDNLRGTGAVLSVDLFGMVATNEDDLNIGQVLERTLPYFDYIYPMVYPSHYPSGFRGYKNVNEHPYDIVKFAMDSALARAVATTTLVAAFIHTPITRIEMVPATEIAATTTVEVPTGLYSKPSYPPSKIRPWLQSFDYPVPYTPQMVEAQIQATTDAGLDSWLFWDAANKYTSLRKVLTTPVVSNVD</sequence>
<dbReference type="InterPro" id="IPR017853">
    <property type="entry name" value="GH"/>
</dbReference>
<feature type="transmembrane region" description="Helical" evidence="1">
    <location>
        <begin position="12"/>
        <end position="35"/>
    </location>
</feature>
<keyword evidence="1" id="KW-0812">Transmembrane</keyword>
<dbReference type="AlphaFoldDB" id="A0A1F6CDZ2"/>
<dbReference type="EMBL" id="MFKQ01000027">
    <property type="protein sequence ID" value="OGG47142.1"/>
    <property type="molecule type" value="Genomic_DNA"/>
</dbReference>
<feature type="domain" description="DUF4015" evidence="2">
    <location>
        <begin position="70"/>
        <end position="332"/>
    </location>
</feature>
<comment type="caution">
    <text evidence="3">The sequence shown here is derived from an EMBL/GenBank/DDBJ whole genome shotgun (WGS) entry which is preliminary data.</text>
</comment>
<evidence type="ECO:0000256" key="1">
    <source>
        <dbReference type="SAM" id="Phobius"/>
    </source>
</evidence>
<protein>
    <recommendedName>
        <fullName evidence="2">DUF4015 domain-containing protein</fullName>
    </recommendedName>
</protein>
<gene>
    <name evidence="3" type="ORF">A2671_01955</name>
</gene>
<dbReference type="SUPFAM" id="SSF51445">
    <property type="entry name" value="(Trans)glycosidases"/>
    <property type="match status" value="1"/>
</dbReference>
<name>A0A1F6CDZ2_9BACT</name>
<dbReference type="InterPro" id="IPR025275">
    <property type="entry name" value="DUF4015"/>
</dbReference>
<evidence type="ECO:0000313" key="3">
    <source>
        <dbReference type="EMBL" id="OGG47142.1"/>
    </source>
</evidence>
<evidence type="ECO:0000259" key="2">
    <source>
        <dbReference type="Pfam" id="PF13200"/>
    </source>
</evidence>
<keyword evidence="1" id="KW-0472">Membrane</keyword>
<feature type="domain" description="DUF4015" evidence="2">
    <location>
        <begin position="374"/>
        <end position="419"/>
    </location>
</feature>
<dbReference type="Proteomes" id="UP000178344">
    <property type="component" value="Unassembled WGS sequence"/>
</dbReference>
<proteinExistence type="predicted"/>
<reference evidence="3 4" key="1">
    <citation type="journal article" date="2016" name="Nat. Commun.">
        <title>Thousands of microbial genomes shed light on interconnected biogeochemical processes in an aquifer system.</title>
        <authorList>
            <person name="Anantharaman K."/>
            <person name="Brown C.T."/>
            <person name="Hug L.A."/>
            <person name="Sharon I."/>
            <person name="Castelle C.J."/>
            <person name="Probst A.J."/>
            <person name="Thomas B.C."/>
            <person name="Singh A."/>
            <person name="Wilkins M.J."/>
            <person name="Karaoz U."/>
            <person name="Brodie E.L."/>
            <person name="Williams K.H."/>
            <person name="Hubbard S.S."/>
            <person name="Banfield J.F."/>
        </authorList>
    </citation>
    <scope>NUCLEOTIDE SEQUENCE [LARGE SCALE GENOMIC DNA]</scope>
</reference>